<evidence type="ECO:0000256" key="1">
    <source>
        <dbReference type="ARBA" id="ARBA00022603"/>
    </source>
</evidence>
<dbReference type="EMBL" id="DTBZ01000077">
    <property type="protein sequence ID" value="HGQ18116.1"/>
    <property type="molecule type" value="Genomic_DNA"/>
</dbReference>
<dbReference type="AlphaFoldDB" id="A0A7J3JPX7"/>
<dbReference type="GO" id="GO:0030488">
    <property type="term" value="P:tRNA methylation"/>
    <property type="evidence" value="ECO:0007669"/>
    <property type="project" value="InterPro"/>
</dbReference>
<gene>
    <name evidence="7" type="ORF">ENT87_07030</name>
    <name evidence="8" type="ORF">ENU30_03965</name>
</gene>
<evidence type="ECO:0000259" key="6">
    <source>
        <dbReference type="Pfam" id="PF08704"/>
    </source>
</evidence>
<feature type="binding site" evidence="5">
    <location>
        <position position="136"/>
    </location>
    <ligand>
        <name>S-adenosyl-L-methionine</name>
        <dbReference type="ChEBI" id="CHEBI:59789"/>
    </ligand>
</feature>
<evidence type="ECO:0000256" key="5">
    <source>
        <dbReference type="PIRSR" id="PIRSR017269-1"/>
    </source>
</evidence>
<dbReference type="Gene3D" id="3.40.50.150">
    <property type="entry name" value="Vaccinia Virus protein VP39"/>
    <property type="match status" value="1"/>
</dbReference>
<dbReference type="PANTHER" id="PTHR12133">
    <property type="entry name" value="TRNA (ADENINE(58)-N(1))-METHYLTRANSFERASE"/>
    <property type="match status" value="1"/>
</dbReference>
<dbReference type="PROSITE" id="PS51620">
    <property type="entry name" value="SAM_TRM61"/>
    <property type="match status" value="1"/>
</dbReference>
<keyword evidence="1 8" id="KW-0489">Methyltransferase</keyword>
<keyword evidence="2 8" id="KW-0808">Transferase</keyword>
<dbReference type="InterPro" id="IPR014816">
    <property type="entry name" value="tRNA_MeTrfase_Gcd14"/>
</dbReference>
<dbReference type="PANTHER" id="PTHR12133:SF1">
    <property type="entry name" value="TRNA (ADENINE(58)-N(1))-METHYLTRANSFERASE, MITOCHONDRIAL"/>
    <property type="match status" value="1"/>
</dbReference>
<feature type="domain" description="tRNA (adenine(58)-N(1))-methyltransferase catalytic subunit TRM61 C-terminal" evidence="6">
    <location>
        <begin position="82"/>
        <end position="238"/>
    </location>
</feature>
<dbReference type="CDD" id="cd02440">
    <property type="entry name" value="AdoMet_MTases"/>
    <property type="match status" value="1"/>
</dbReference>
<comment type="caution">
    <text evidence="8">The sequence shown here is derived from an EMBL/GenBank/DDBJ whole genome shotgun (WGS) entry which is preliminary data.</text>
</comment>
<dbReference type="Gene3D" id="3.10.330.20">
    <property type="match status" value="1"/>
</dbReference>
<dbReference type="InterPro" id="IPR029063">
    <property type="entry name" value="SAM-dependent_MTases_sf"/>
</dbReference>
<evidence type="ECO:0000256" key="4">
    <source>
        <dbReference type="ARBA" id="ARBA00022694"/>
    </source>
</evidence>
<organism evidence="8">
    <name type="scientific">Ignisphaera aggregans</name>
    <dbReference type="NCBI Taxonomy" id="334771"/>
    <lineage>
        <taxon>Archaea</taxon>
        <taxon>Thermoproteota</taxon>
        <taxon>Thermoprotei</taxon>
        <taxon>Desulfurococcales</taxon>
        <taxon>Desulfurococcaceae</taxon>
        <taxon>Ignisphaera</taxon>
    </lineage>
</organism>
<dbReference type="InterPro" id="IPR049470">
    <property type="entry name" value="TRM61_C"/>
</dbReference>
<keyword evidence="4" id="KW-0819">tRNA processing</keyword>
<sequence>MTPGLSRNDMIEYGSDIVIYIDRRRRRLLRIAGGKIFSSDRGTLKLDDIVGLHYGDRVRTSLNINAWLLRPLLIDYLELGIKRVTQIIYPKDLGLILILLGVAPGLKVLEIGVGTGNTTIVLANFVKPNGHVYGYELRKEFLMIAQHNLEMTNLQQYVTLKLRDAREGIDESGIDAAVVDIPDPWNVLDPLHTALKHSAPVVFFLPTMNQIIRLFDALNKHRGFIDIRCYETLLREMELSPESIRPSTIMVGHTGYILYARKVFKDSDTKA</sequence>
<evidence type="ECO:0000313" key="7">
    <source>
        <dbReference type="EMBL" id="HGN37282.1"/>
    </source>
</evidence>
<accession>A0A7J3JPX7</accession>
<dbReference type="EMBL" id="DTAI01000208">
    <property type="protein sequence ID" value="HGN37282.1"/>
    <property type="molecule type" value="Genomic_DNA"/>
</dbReference>
<reference evidence="8" key="1">
    <citation type="journal article" date="2020" name="mSystems">
        <title>Genome- and Community-Level Interaction Insights into Carbon Utilization and Element Cycling Functions of Hydrothermarchaeota in Hydrothermal Sediment.</title>
        <authorList>
            <person name="Zhou Z."/>
            <person name="Liu Y."/>
            <person name="Xu W."/>
            <person name="Pan J."/>
            <person name="Luo Z.H."/>
            <person name="Li M."/>
        </authorList>
    </citation>
    <scope>NUCLEOTIDE SEQUENCE [LARGE SCALE GENOMIC DNA]</scope>
    <source>
        <strain evidence="7">SpSt-618</strain>
        <strain evidence="8">SpSt-657</strain>
    </source>
</reference>
<dbReference type="SUPFAM" id="SSF53335">
    <property type="entry name" value="S-adenosyl-L-methionine-dependent methyltransferases"/>
    <property type="match status" value="1"/>
</dbReference>
<dbReference type="PIRSF" id="PIRSF017269">
    <property type="entry name" value="GCD14"/>
    <property type="match status" value="1"/>
</dbReference>
<dbReference type="GO" id="GO:0160107">
    <property type="term" value="F:tRNA (adenine(58)-N1)-methyltransferase activity"/>
    <property type="evidence" value="ECO:0007669"/>
    <property type="project" value="InterPro"/>
</dbReference>
<keyword evidence="3 5" id="KW-0949">S-adenosyl-L-methionine</keyword>
<proteinExistence type="predicted"/>
<evidence type="ECO:0000313" key="8">
    <source>
        <dbReference type="EMBL" id="HGQ18116.1"/>
    </source>
</evidence>
<dbReference type="Pfam" id="PF08704">
    <property type="entry name" value="GCD14"/>
    <property type="match status" value="1"/>
</dbReference>
<name>A0A7J3JPX7_9CREN</name>
<dbReference type="GO" id="GO:0031515">
    <property type="term" value="C:tRNA (m1A) methyltransferase complex"/>
    <property type="evidence" value="ECO:0007669"/>
    <property type="project" value="InterPro"/>
</dbReference>
<protein>
    <submittedName>
        <fullName evidence="8">tRNA (Adenine-N1)-methyltransferase</fullName>
    </submittedName>
</protein>
<feature type="binding site" evidence="5">
    <location>
        <position position="180"/>
    </location>
    <ligand>
        <name>S-adenosyl-L-methionine</name>
        <dbReference type="ChEBI" id="CHEBI:59789"/>
    </ligand>
</feature>
<evidence type="ECO:0000256" key="3">
    <source>
        <dbReference type="ARBA" id="ARBA00022691"/>
    </source>
</evidence>
<evidence type="ECO:0000256" key="2">
    <source>
        <dbReference type="ARBA" id="ARBA00022679"/>
    </source>
</evidence>